<dbReference type="GO" id="GO:0016605">
    <property type="term" value="C:PML body"/>
    <property type="evidence" value="ECO:0000318"/>
    <property type="project" value="GO_Central"/>
</dbReference>
<gene>
    <name evidence="12" type="ORF">KFL_000370370</name>
</gene>
<dbReference type="EMBL" id="DF236986">
    <property type="protein sequence ID" value="GAQ79763.1"/>
    <property type="molecule type" value="Genomic_DNA"/>
</dbReference>
<accession>A0A1Y1HP01</accession>
<dbReference type="InterPro" id="IPR051547">
    <property type="entry name" value="TDP2-like"/>
</dbReference>
<dbReference type="SUPFAM" id="SSF56219">
    <property type="entry name" value="DNase I-like"/>
    <property type="match status" value="1"/>
</dbReference>
<dbReference type="AlphaFoldDB" id="A0A1Y1HP01"/>
<dbReference type="GO" id="GO:0004518">
    <property type="term" value="F:nuclease activity"/>
    <property type="evidence" value="ECO:0007669"/>
    <property type="project" value="UniProtKB-KW"/>
</dbReference>
<dbReference type="GO" id="GO:0005737">
    <property type="term" value="C:cytoplasm"/>
    <property type="evidence" value="ECO:0000318"/>
    <property type="project" value="GO_Central"/>
</dbReference>
<dbReference type="CDD" id="cd09080">
    <property type="entry name" value="TDP2"/>
    <property type="match status" value="1"/>
</dbReference>
<dbReference type="GO" id="GO:0070260">
    <property type="term" value="F:5'-tyrosyl-DNA phosphodiesterase activity"/>
    <property type="evidence" value="ECO:0000318"/>
    <property type="project" value="GO_Central"/>
</dbReference>
<comment type="subcellular location">
    <subcellularLocation>
        <location evidence="3">Nucleus</location>
        <location evidence="3">PML body</location>
    </subcellularLocation>
</comment>
<evidence type="ECO:0000313" key="12">
    <source>
        <dbReference type="EMBL" id="GAQ79763.1"/>
    </source>
</evidence>
<dbReference type="InterPro" id="IPR005135">
    <property type="entry name" value="Endo/exonuclease/phosphatase"/>
</dbReference>
<sequence length="307" mass="34637">MGTGGLLVTRVAPADADVIGILTYNVWFNEECQVEARMAAVGDVILRHRPHVVLFQEVTPRIYSLLSSARWCRDLGFVCSLTEAEATRPYFSMLVTRLPCRAVRHEPFAETSMDRELVTAVVETGGDGPLLTVATAHLESPMSFQRPYIGPRNTQAREVFEKLGSLPNCVFGGDMNWNERRDGRVPLPPLWFDAWLVLHPIEKYLKPGYTYDGRTNGMIGGALQGRLDRFWCRLQDFDAESIEMVGTEPIPGLRCDREFRNGDGFRRVSLPVFPSDHYGLLIRIRRKRNGSGGERQEENPGKDIVLI</sequence>
<feature type="domain" description="Endonuclease/exonuclease/phosphatase" evidence="11">
    <location>
        <begin position="22"/>
        <end position="277"/>
    </location>
</feature>
<dbReference type="Proteomes" id="UP000054558">
    <property type="component" value="Unassembled WGS sequence"/>
</dbReference>
<comment type="cofactor">
    <cofactor evidence="1">
        <name>Mn(2+)</name>
        <dbReference type="ChEBI" id="CHEBI:29035"/>
    </cofactor>
</comment>
<evidence type="ECO:0000256" key="4">
    <source>
        <dbReference type="ARBA" id="ARBA00022722"/>
    </source>
</evidence>
<reference evidence="12 13" key="1">
    <citation type="journal article" date="2014" name="Nat. Commun.">
        <title>Klebsormidium flaccidum genome reveals primary factors for plant terrestrial adaptation.</title>
        <authorList>
            <person name="Hori K."/>
            <person name="Maruyama F."/>
            <person name="Fujisawa T."/>
            <person name="Togashi T."/>
            <person name="Yamamoto N."/>
            <person name="Seo M."/>
            <person name="Sato S."/>
            <person name="Yamada T."/>
            <person name="Mori H."/>
            <person name="Tajima N."/>
            <person name="Moriyama T."/>
            <person name="Ikeuchi M."/>
            <person name="Watanabe M."/>
            <person name="Wada H."/>
            <person name="Kobayashi K."/>
            <person name="Saito M."/>
            <person name="Masuda T."/>
            <person name="Sasaki-Sekimoto Y."/>
            <person name="Mashiguchi K."/>
            <person name="Awai K."/>
            <person name="Shimojima M."/>
            <person name="Masuda S."/>
            <person name="Iwai M."/>
            <person name="Nobusawa T."/>
            <person name="Narise T."/>
            <person name="Kondo S."/>
            <person name="Saito H."/>
            <person name="Sato R."/>
            <person name="Murakawa M."/>
            <person name="Ihara Y."/>
            <person name="Oshima-Yamada Y."/>
            <person name="Ohtaka K."/>
            <person name="Satoh M."/>
            <person name="Sonobe K."/>
            <person name="Ishii M."/>
            <person name="Ohtani R."/>
            <person name="Kanamori-Sato M."/>
            <person name="Honoki R."/>
            <person name="Miyazaki D."/>
            <person name="Mochizuki H."/>
            <person name="Umetsu J."/>
            <person name="Higashi K."/>
            <person name="Shibata D."/>
            <person name="Kamiya Y."/>
            <person name="Sato N."/>
            <person name="Nakamura Y."/>
            <person name="Tabata S."/>
            <person name="Ida S."/>
            <person name="Kurokawa K."/>
            <person name="Ohta H."/>
        </authorList>
    </citation>
    <scope>NUCLEOTIDE SEQUENCE [LARGE SCALE GENOMIC DNA]</scope>
    <source>
        <strain evidence="12 13">NIES-2285</strain>
    </source>
</reference>
<evidence type="ECO:0000259" key="11">
    <source>
        <dbReference type="Pfam" id="PF03372"/>
    </source>
</evidence>
<evidence type="ECO:0000256" key="1">
    <source>
        <dbReference type="ARBA" id="ARBA00001936"/>
    </source>
</evidence>
<keyword evidence="9" id="KW-0234">DNA repair</keyword>
<evidence type="ECO:0000256" key="6">
    <source>
        <dbReference type="ARBA" id="ARBA00022763"/>
    </source>
</evidence>
<dbReference type="FunFam" id="3.60.10.10:FF:000058">
    <property type="entry name" value="Tyrosyl-DNA phosphodiesterase 2"/>
    <property type="match status" value="1"/>
</dbReference>
<keyword evidence="4" id="KW-0540">Nuclease</keyword>
<evidence type="ECO:0000313" key="13">
    <source>
        <dbReference type="Proteomes" id="UP000054558"/>
    </source>
</evidence>
<dbReference type="PANTHER" id="PTHR15822:SF4">
    <property type="entry name" value="TYROSYL-DNA PHOSPHODIESTERASE 2"/>
    <property type="match status" value="1"/>
</dbReference>
<keyword evidence="8" id="KW-0460">Magnesium</keyword>
<proteinExistence type="predicted"/>
<dbReference type="Pfam" id="PF03372">
    <property type="entry name" value="Exo_endo_phos"/>
    <property type="match status" value="1"/>
</dbReference>
<dbReference type="GO" id="GO:0006302">
    <property type="term" value="P:double-strand break repair"/>
    <property type="evidence" value="ECO:0000318"/>
    <property type="project" value="GO_Central"/>
</dbReference>
<evidence type="ECO:0000256" key="7">
    <source>
        <dbReference type="ARBA" id="ARBA00022801"/>
    </source>
</evidence>
<evidence type="ECO:0000256" key="9">
    <source>
        <dbReference type="ARBA" id="ARBA00023204"/>
    </source>
</evidence>
<evidence type="ECO:0000256" key="3">
    <source>
        <dbReference type="ARBA" id="ARBA00004322"/>
    </source>
</evidence>
<dbReference type="GO" id="GO:0046872">
    <property type="term" value="F:metal ion binding"/>
    <property type="evidence" value="ECO:0007669"/>
    <property type="project" value="UniProtKB-KW"/>
</dbReference>
<name>A0A1Y1HP01_KLENI</name>
<dbReference type="Gene3D" id="3.60.10.10">
    <property type="entry name" value="Endonuclease/exonuclease/phosphatase"/>
    <property type="match status" value="1"/>
</dbReference>
<dbReference type="OMA" id="IMMSNDK"/>
<evidence type="ECO:0000256" key="8">
    <source>
        <dbReference type="ARBA" id="ARBA00022842"/>
    </source>
</evidence>
<comment type="cofactor">
    <cofactor evidence="2">
        <name>Mg(2+)</name>
        <dbReference type="ChEBI" id="CHEBI:18420"/>
    </cofactor>
</comment>
<keyword evidence="6" id="KW-0227">DNA damage</keyword>
<keyword evidence="10" id="KW-0539">Nucleus</keyword>
<evidence type="ECO:0000256" key="5">
    <source>
        <dbReference type="ARBA" id="ARBA00022723"/>
    </source>
</evidence>
<evidence type="ECO:0000256" key="10">
    <source>
        <dbReference type="ARBA" id="ARBA00023242"/>
    </source>
</evidence>
<keyword evidence="13" id="KW-1185">Reference proteome</keyword>
<keyword evidence="7" id="KW-0378">Hydrolase</keyword>
<evidence type="ECO:0000256" key="2">
    <source>
        <dbReference type="ARBA" id="ARBA00001946"/>
    </source>
</evidence>
<dbReference type="STRING" id="105231.A0A1Y1HP01"/>
<dbReference type="InterPro" id="IPR036691">
    <property type="entry name" value="Endo/exonu/phosph_ase_sf"/>
</dbReference>
<keyword evidence="5" id="KW-0479">Metal-binding</keyword>
<dbReference type="GO" id="GO:0003697">
    <property type="term" value="F:single-stranded DNA binding"/>
    <property type="evidence" value="ECO:0000318"/>
    <property type="project" value="GO_Central"/>
</dbReference>
<organism evidence="12 13">
    <name type="scientific">Klebsormidium nitens</name>
    <name type="common">Green alga</name>
    <name type="synonym">Ulothrix nitens</name>
    <dbReference type="NCBI Taxonomy" id="105231"/>
    <lineage>
        <taxon>Eukaryota</taxon>
        <taxon>Viridiplantae</taxon>
        <taxon>Streptophyta</taxon>
        <taxon>Klebsormidiophyceae</taxon>
        <taxon>Klebsormidiales</taxon>
        <taxon>Klebsormidiaceae</taxon>
        <taxon>Klebsormidium</taxon>
    </lineage>
</organism>
<protein>
    <recommendedName>
        <fullName evidence="11">Endonuclease/exonuclease/phosphatase domain-containing protein</fullName>
    </recommendedName>
</protein>
<dbReference type="OrthoDB" id="9975959at2759"/>
<dbReference type="PANTHER" id="PTHR15822">
    <property type="entry name" value="TRAF AND TNF RECEPTOR-ASSOCIATED PROTEIN"/>
    <property type="match status" value="1"/>
</dbReference>